<protein>
    <submittedName>
        <fullName evidence="2">Uncharacterized protein</fullName>
    </submittedName>
</protein>
<comment type="caution">
    <text evidence="2">The sequence shown here is derived from an EMBL/GenBank/DDBJ whole genome shotgun (WGS) entry which is preliminary data.</text>
</comment>
<name>A0ABS1ATR4_BURVI</name>
<keyword evidence="3" id="KW-1185">Reference proteome</keyword>
<gene>
    <name evidence="2" type="ORF">I5589_10705</name>
</gene>
<dbReference type="EMBL" id="JADVKH010000018">
    <property type="protein sequence ID" value="MBJ9687548.1"/>
    <property type="molecule type" value="Genomic_DNA"/>
</dbReference>
<dbReference type="Proteomes" id="UP000808215">
    <property type="component" value="Unassembled WGS sequence"/>
</dbReference>
<evidence type="ECO:0000313" key="3">
    <source>
        <dbReference type="Proteomes" id="UP000808215"/>
    </source>
</evidence>
<evidence type="ECO:0000256" key="1">
    <source>
        <dbReference type="SAM" id="MobiDB-lite"/>
    </source>
</evidence>
<accession>A0ABS1ATR4</accession>
<dbReference type="InterPro" id="IPR049675">
    <property type="entry name" value="QatB"/>
</dbReference>
<reference evidence="2 3" key="1">
    <citation type="submission" date="2020-11" db="EMBL/GenBank/DDBJ databases">
        <title>Enhanced detection system for hospital associated transmission using whole genome sequencing surveillance.</title>
        <authorList>
            <person name="Harrison L.H."/>
            <person name="Van Tyne D."/>
            <person name="Marsh J.W."/>
            <person name="Griffith M.P."/>
            <person name="Snyder D.J."/>
            <person name="Cooper V.S."/>
            <person name="Mustapha M."/>
        </authorList>
    </citation>
    <scope>NUCLEOTIDE SEQUENCE [LARGE SCALE GENOMIC DNA]</scope>
    <source>
        <strain evidence="2 3">BC00020</strain>
    </source>
</reference>
<evidence type="ECO:0000313" key="2">
    <source>
        <dbReference type="EMBL" id="MBJ9687548.1"/>
    </source>
</evidence>
<dbReference type="NCBIfam" id="NF041924">
    <property type="entry name" value="QatB"/>
    <property type="match status" value="1"/>
</dbReference>
<sequence length="290" mass="30771">MGTSTSSSGGKGGASFDPEWLSPDTPDGERPDSDGVANEAGDGASGADVNGEGGGDAGATTTSDGDDGFDSDFAPARRFAGARSQMSAYLSGGGRSALRSAAKSMVTKGMGGPRRAASTMRRTAGGAAALGQFLAAARDRTDARVTDWVDRVREANLSADDLILELVKEVMPETGSVDDESLRNAAAEALGQLYELDSDVDLLALTDGQIHDVMAITIANDVCNRMDLQLGQTYEKLKYDPHQIQLYRKDMREYVQSEVRVVMERHGSKGLDPKRLSREVLQATLEVFAQ</sequence>
<dbReference type="RefSeq" id="WP_200091339.1">
    <property type="nucleotide sequence ID" value="NZ_JADVKH010000018.1"/>
</dbReference>
<organism evidence="2 3">
    <name type="scientific">Burkholderia vietnamiensis</name>
    <dbReference type="NCBI Taxonomy" id="60552"/>
    <lineage>
        <taxon>Bacteria</taxon>
        <taxon>Pseudomonadati</taxon>
        <taxon>Pseudomonadota</taxon>
        <taxon>Betaproteobacteria</taxon>
        <taxon>Burkholderiales</taxon>
        <taxon>Burkholderiaceae</taxon>
        <taxon>Burkholderia</taxon>
        <taxon>Burkholderia cepacia complex</taxon>
    </lineage>
</organism>
<feature type="region of interest" description="Disordered" evidence="1">
    <location>
        <begin position="1"/>
        <end position="74"/>
    </location>
</feature>
<proteinExistence type="predicted"/>